<dbReference type="Pfam" id="PF14088">
    <property type="entry name" value="DUF4268"/>
    <property type="match status" value="1"/>
</dbReference>
<proteinExistence type="predicted"/>
<reference evidence="4 5" key="1">
    <citation type="submission" date="2020-04" db="EMBL/GenBank/DDBJ databases">
        <title>Description of novel Gluconacetobacter.</title>
        <authorList>
            <person name="Sombolestani A."/>
        </authorList>
    </citation>
    <scope>NUCLEOTIDE SEQUENCE [LARGE SCALE GENOMIC DNA]</scope>
    <source>
        <strain evidence="3 4">LMG 1728</strain>
        <strain evidence="2 5">LMG 1731</strain>
    </source>
</reference>
<dbReference type="InterPro" id="IPR025364">
    <property type="entry name" value="DUF4268"/>
</dbReference>
<accession>A0A7W4INV9</accession>
<dbReference type="InterPro" id="IPR011856">
    <property type="entry name" value="tRNA_endonuc-like_dom_sf"/>
</dbReference>
<evidence type="ECO:0000259" key="1">
    <source>
        <dbReference type="Pfam" id="PF14088"/>
    </source>
</evidence>
<dbReference type="AlphaFoldDB" id="A0A7W4INV9"/>
<sequence>MRLGHIETVEVRTIWQNEASHFTPWLAKAENLIALGKVLHLGELRLEATEVSVGDFSADIVAVDENDTPVLIENQLELTDHRHLGQVITYLSGINNDEANIIWISTRFREEHRAAIEWLNRNTIDGFDFFGIEIEVLRIGESDPAPRFNVVAMPNDWAKQARQTARRISSEATGSTGLLYQEFWISLQAAYEKLGNIRRFPKTWPRQWLPFSIGRGGFKIVVTIARATNEIRVELYMHQKNMPPNQAYNALYAQRDSVERDFGTTLDWQPLPDRCAARIAVSLPNSSITDKDNWPRQQEWILTEITKFRKVFTERVKQIDLDENIEIPENESDINLTSESN</sequence>
<dbReference type="GO" id="GO:0003676">
    <property type="term" value="F:nucleic acid binding"/>
    <property type="evidence" value="ECO:0007669"/>
    <property type="project" value="InterPro"/>
</dbReference>
<evidence type="ECO:0000313" key="2">
    <source>
        <dbReference type="EMBL" id="MBB2166314.1"/>
    </source>
</evidence>
<evidence type="ECO:0000313" key="4">
    <source>
        <dbReference type="Proteomes" id="UP000540490"/>
    </source>
</evidence>
<dbReference type="EMBL" id="JABEQO010000029">
    <property type="protein sequence ID" value="MBB2166314.1"/>
    <property type="molecule type" value="Genomic_DNA"/>
</dbReference>
<comment type="caution">
    <text evidence="2">The sequence shown here is derived from an EMBL/GenBank/DDBJ whole genome shotgun (WGS) entry which is preliminary data.</text>
</comment>
<organism evidence="2 5">
    <name type="scientific">Gluconacetobacter dulcium</name>
    <dbReference type="NCBI Taxonomy" id="2729096"/>
    <lineage>
        <taxon>Bacteria</taxon>
        <taxon>Pseudomonadati</taxon>
        <taxon>Pseudomonadota</taxon>
        <taxon>Alphaproteobacteria</taxon>
        <taxon>Acetobacterales</taxon>
        <taxon>Acetobacteraceae</taxon>
        <taxon>Gluconacetobacter</taxon>
    </lineage>
</organism>
<evidence type="ECO:0000313" key="5">
    <source>
        <dbReference type="Proteomes" id="UP000561077"/>
    </source>
</evidence>
<keyword evidence="4" id="KW-1185">Reference proteome</keyword>
<evidence type="ECO:0000313" key="3">
    <source>
        <dbReference type="EMBL" id="MBB2195426.1"/>
    </source>
</evidence>
<protein>
    <submittedName>
        <fullName evidence="2">DUF4268 domain-containing protein</fullName>
    </submittedName>
</protein>
<dbReference type="Proteomes" id="UP000540490">
    <property type="component" value="Unassembled WGS sequence"/>
</dbReference>
<name>A0A7W4INV9_9PROT</name>
<dbReference type="RefSeq" id="WP_182975321.1">
    <property type="nucleotide sequence ID" value="NZ_JABEQN010000029.1"/>
</dbReference>
<dbReference type="EMBL" id="JABEQN010000029">
    <property type="protein sequence ID" value="MBB2195426.1"/>
    <property type="molecule type" value="Genomic_DNA"/>
</dbReference>
<dbReference type="Gene3D" id="3.40.1350.10">
    <property type="match status" value="1"/>
</dbReference>
<dbReference type="Proteomes" id="UP000561077">
    <property type="component" value="Unassembled WGS sequence"/>
</dbReference>
<feature type="domain" description="DUF4268" evidence="1">
    <location>
        <begin position="179"/>
        <end position="315"/>
    </location>
</feature>
<gene>
    <name evidence="3" type="ORF">HLH25_17695</name>
    <name evidence="2" type="ORF">HLH26_17635</name>
</gene>